<dbReference type="PANTHER" id="PTHR37419">
    <property type="entry name" value="SERINE/THREONINE-PROTEIN KINASE TOXIN HIPA"/>
    <property type="match status" value="1"/>
</dbReference>
<dbReference type="GO" id="GO:0005829">
    <property type="term" value="C:cytosol"/>
    <property type="evidence" value="ECO:0007669"/>
    <property type="project" value="TreeGrafter"/>
</dbReference>
<dbReference type="InterPro" id="IPR052028">
    <property type="entry name" value="HipA_Ser/Thr_kinase"/>
</dbReference>
<evidence type="ECO:0000259" key="4">
    <source>
        <dbReference type="Pfam" id="PF13657"/>
    </source>
</evidence>
<dbReference type="Pfam" id="PF07804">
    <property type="entry name" value="HipA_C"/>
    <property type="match status" value="1"/>
</dbReference>
<dbReference type="AlphaFoldDB" id="A0A3B0WRL2"/>
<evidence type="ECO:0000259" key="3">
    <source>
        <dbReference type="Pfam" id="PF07804"/>
    </source>
</evidence>
<dbReference type="InterPro" id="IPR012893">
    <property type="entry name" value="HipA-like_C"/>
</dbReference>
<dbReference type="PROSITE" id="PS50007">
    <property type="entry name" value="PIPLC_X_DOMAIN"/>
    <property type="match status" value="1"/>
</dbReference>
<feature type="domain" description="HipA N-terminal subdomain 1" evidence="4">
    <location>
        <begin position="11"/>
        <end position="105"/>
    </location>
</feature>
<organism evidence="5">
    <name type="scientific">hydrothermal vent metagenome</name>
    <dbReference type="NCBI Taxonomy" id="652676"/>
    <lineage>
        <taxon>unclassified sequences</taxon>
        <taxon>metagenomes</taxon>
        <taxon>ecological metagenomes</taxon>
    </lineage>
</organism>
<name>A0A3B0WRL2_9ZZZZ</name>
<dbReference type="EMBL" id="UOFB01000165">
    <property type="protein sequence ID" value="VAW46916.1"/>
    <property type="molecule type" value="Genomic_DNA"/>
</dbReference>
<proteinExistence type="predicted"/>
<dbReference type="PANTHER" id="PTHR37419:SF1">
    <property type="entry name" value="SERINE_THREONINE-PROTEIN KINASE TOXIN HIPA"/>
    <property type="match status" value="1"/>
</dbReference>
<keyword evidence="2 5" id="KW-0418">Kinase</keyword>
<feature type="domain" description="HipA-like C-terminal" evidence="3">
    <location>
        <begin position="145"/>
        <end position="392"/>
    </location>
</feature>
<protein>
    <submittedName>
        <fullName evidence="5">Toxin HigB / Protein kinase domain of HipA</fullName>
    </submittedName>
</protein>
<reference evidence="5" key="1">
    <citation type="submission" date="2018-06" db="EMBL/GenBank/DDBJ databases">
        <authorList>
            <person name="Zhirakovskaya E."/>
        </authorList>
    </citation>
    <scope>NUCLEOTIDE SEQUENCE</scope>
</reference>
<evidence type="ECO:0000256" key="1">
    <source>
        <dbReference type="ARBA" id="ARBA00022679"/>
    </source>
</evidence>
<dbReference type="Pfam" id="PF13657">
    <property type="entry name" value="Couple_hipA"/>
    <property type="match status" value="1"/>
</dbReference>
<keyword evidence="1" id="KW-0808">Transferase</keyword>
<accession>A0A3B0WRL2</accession>
<dbReference type="NCBIfam" id="TIGR03071">
    <property type="entry name" value="couple_hipA"/>
    <property type="match status" value="1"/>
</dbReference>
<dbReference type="InterPro" id="IPR017508">
    <property type="entry name" value="HipA_N1"/>
</dbReference>
<evidence type="ECO:0000256" key="2">
    <source>
        <dbReference type="ARBA" id="ARBA00022777"/>
    </source>
</evidence>
<dbReference type="GO" id="GO:0004674">
    <property type="term" value="F:protein serine/threonine kinase activity"/>
    <property type="evidence" value="ECO:0007669"/>
    <property type="project" value="TreeGrafter"/>
</dbReference>
<evidence type="ECO:0000313" key="5">
    <source>
        <dbReference type="EMBL" id="VAW46916.1"/>
    </source>
</evidence>
<gene>
    <name evidence="5" type="ORF">MNBD_GAMMA04-2285</name>
</gene>
<sequence length="441" mass="50714">MMSGSRFPELNLYFLEQKVGTIIFENERQCYLVYDGEWIHHGFVISPHLTFNTAIDSVATSRFIQNLFPEGSAFECLIELQNLSKYNLYAILKTIGHDTAGALSFLKTEPNSETVLRLVTQKELIERLKDGSRKNLAFWDGKFRLSVAGVQNKLNVFCDETGQFFLADGGYASTHILKFSSTRFPNIVLNEFFSMRFAKAVSLPAAQVDLISIGHFRALKVKRFDRKRAKNTVQKRHMIDGCQALNLPPESKYEQNFGSSKDVANIREGVSLSKLFEFANRTSVPAQTKQHLLDWILFNLIVGNSDAHGKNISFYIGKNGISLAPFYDIVSVVFEHQENSDIDINLAMAIDDNFDINQIRVYDLISLAETIGFNFSLLKRRLERMLKTCTEQLERLRFEQLSRDEENCLEQYKFLIRERISYFVSELEQFDDVYASNFYSK</sequence>
<dbReference type="Gene3D" id="1.10.1070.20">
    <property type="match status" value="1"/>
</dbReference>